<dbReference type="InterPro" id="IPR003333">
    <property type="entry name" value="CMAS"/>
</dbReference>
<dbReference type="InterPro" id="IPR029063">
    <property type="entry name" value="SAM-dependent_MTases_sf"/>
</dbReference>
<feature type="active site" evidence="6">
    <location>
        <position position="378"/>
    </location>
</feature>
<evidence type="ECO:0000313" key="7">
    <source>
        <dbReference type="EMBL" id="TPG54535.1"/>
    </source>
</evidence>
<dbReference type="Gene3D" id="3.40.50.150">
    <property type="entry name" value="Vaccinia Virus protein VP39"/>
    <property type="match status" value="1"/>
</dbReference>
<dbReference type="PIRSF" id="PIRSF003085">
    <property type="entry name" value="CMAS"/>
    <property type="match status" value="1"/>
</dbReference>
<dbReference type="Proteomes" id="UP000319931">
    <property type="component" value="Unassembled WGS sequence"/>
</dbReference>
<dbReference type="EMBL" id="RCZC01000002">
    <property type="protein sequence ID" value="TPG54535.1"/>
    <property type="molecule type" value="Genomic_DNA"/>
</dbReference>
<sequence length="404" mass="44599">MLGVFSKLFHRLLDRIDAGLVAGSLAARLPDGRDRLLGGRVPGPAAVVDLRSWRALLRLATGGSAGWYVAWSKGEWSSPDPTVLFELFMRNRVTLGGTARSGGVIRALRRVANSRRRNSRVGARRNIEFHYDLGNDFYRVWLDPSLTYSSALFAEPVSDAESLEAAQATKIDAILDRLAVAPGARVLEIGCGWGAFAEAAARRGLTVDAITLSAEQELAVQERIARAGLSDVTVSRIDYRDITGEYDAVASIEMVEAVGQEYWPAYLAAVARALKPGGRAALQYITIDDAIFPAYAENVDFIQRYIFPGGMLLSESRFRALAEAEGLEWQDNYTFGLHYAETLRRWRETFDAAVAGGRLPAKFDRSFIHLWRYYLMYCEGGFRGGGIDVAHVTLVKSPPSRLRV</sequence>
<dbReference type="Pfam" id="PF02353">
    <property type="entry name" value="CMAS"/>
    <property type="match status" value="1"/>
</dbReference>
<reference evidence="7 8" key="1">
    <citation type="journal article" date="2019" name="Environ. Microbiol.">
        <title>Species interactions and distinct microbial communities in high Arctic permafrost affected cryosols are associated with the CH4 and CO2 gas fluxes.</title>
        <authorList>
            <person name="Altshuler I."/>
            <person name="Hamel J."/>
            <person name="Turney S."/>
            <person name="Magnuson E."/>
            <person name="Levesque R."/>
            <person name="Greer C."/>
            <person name="Whyte L.G."/>
        </authorList>
    </citation>
    <scope>NUCLEOTIDE SEQUENCE [LARGE SCALE GENOMIC DNA]</scope>
    <source>
        <strain evidence="7 8">E6.1</strain>
    </source>
</reference>
<keyword evidence="5" id="KW-0443">Lipid metabolism</keyword>
<evidence type="ECO:0000256" key="4">
    <source>
        <dbReference type="ARBA" id="ARBA00022691"/>
    </source>
</evidence>
<keyword evidence="2 7" id="KW-0489">Methyltransferase</keyword>
<dbReference type="RefSeq" id="WP_140849689.1">
    <property type="nucleotide sequence ID" value="NZ_RCZC01000002.1"/>
</dbReference>
<accession>A0A502FYC7</accession>
<dbReference type="GO" id="GO:0008610">
    <property type="term" value="P:lipid biosynthetic process"/>
    <property type="evidence" value="ECO:0007669"/>
    <property type="project" value="InterPro"/>
</dbReference>
<dbReference type="PANTHER" id="PTHR43667">
    <property type="entry name" value="CYCLOPROPANE-FATTY-ACYL-PHOSPHOLIPID SYNTHASE"/>
    <property type="match status" value="1"/>
</dbReference>
<comment type="caution">
    <text evidence="7">The sequence shown here is derived from an EMBL/GenBank/DDBJ whole genome shotgun (WGS) entry which is preliminary data.</text>
</comment>
<dbReference type="InterPro" id="IPR050723">
    <property type="entry name" value="CFA/CMAS"/>
</dbReference>
<gene>
    <name evidence="7" type="ORF">EAH76_07750</name>
</gene>
<evidence type="ECO:0000256" key="2">
    <source>
        <dbReference type="ARBA" id="ARBA00022603"/>
    </source>
</evidence>
<name>A0A502FYC7_9SPHN</name>
<evidence type="ECO:0000256" key="6">
    <source>
        <dbReference type="PIRSR" id="PIRSR003085-1"/>
    </source>
</evidence>
<dbReference type="PANTHER" id="PTHR43667:SF2">
    <property type="entry name" value="FATTY ACID C-METHYL TRANSFERASE"/>
    <property type="match status" value="1"/>
</dbReference>
<keyword evidence="8" id="KW-1185">Reference proteome</keyword>
<comment type="similarity">
    <text evidence="1">Belongs to the CFA/CMAS family.</text>
</comment>
<dbReference type="GO" id="GO:0032259">
    <property type="term" value="P:methylation"/>
    <property type="evidence" value="ECO:0007669"/>
    <property type="project" value="UniProtKB-KW"/>
</dbReference>
<dbReference type="AlphaFoldDB" id="A0A502FYC7"/>
<protein>
    <submittedName>
        <fullName evidence="7">Class I SAM-dependent methyltransferase</fullName>
    </submittedName>
</protein>
<evidence type="ECO:0000256" key="3">
    <source>
        <dbReference type="ARBA" id="ARBA00022679"/>
    </source>
</evidence>
<organism evidence="7 8">
    <name type="scientific">Sphingomonas glacialis</name>
    <dbReference type="NCBI Taxonomy" id="658225"/>
    <lineage>
        <taxon>Bacteria</taxon>
        <taxon>Pseudomonadati</taxon>
        <taxon>Pseudomonadota</taxon>
        <taxon>Alphaproteobacteria</taxon>
        <taxon>Sphingomonadales</taxon>
        <taxon>Sphingomonadaceae</taxon>
        <taxon>Sphingomonas</taxon>
    </lineage>
</organism>
<proteinExistence type="inferred from homology"/>
<evidence type="ECO:0000256" key="5">
    <source>
        <dbReference type="ARBA" id="ARBA00023098"/>
    </source>
</evidence>
<keyword evidence="3 7" id="KW-0808">Transferase</keyword>
<keyword evidence="4" id="KW-0949">S-adenosyl-L-methionine</keyword>
<dbReference type="OrthoDB" id="9782855at2"/>
<dbReference type="SUPFAM" id="SSF53335">
    <property type="entry name" value="S-adenosyl-L-methionine-dependent methyltransferases"/>
    <property type="match status" value="1"/>
</dbReference>
<evidence type="ECO:0000256" key="1">
    <source>
        <dbReference type="ARBA" id="ARBA00010815"/>
    </source>
</evidence>
<dbReference type="CDD" id="cd02440">
    <property type="entry name" value="AdoMet_MTases"/>
    <property type="match status" value="1"/>
</dbReference>
<evidence type="ECO:0000313" key="8">
    <source>
        <dbReference type="Proteomes" id="UP000319931"/>
    </source>
</evidence>
<dbReference type="GO" id="GO:0008168">
    <property type="term" value="F:methyltransferase activity"/>
    <property type="evidence" value="ECO:0007669"/>
    <property type="project" value="UniProtKB-KW"/>
</dbReference>